<dbReference type="SUPFAM" id="SSF48452">
    <property type="entry name" value="TPR-like"/>
    <property type="match status" value="4"/>
</dbReference>
<dbReference type="EMBL" id="FQUM01000004">
    <property type="protein sequence ID" value="SHF30185.1"/>
    <property type="molecule type" value="Genomic_DNA"/>
</dbReference>
<protein>
    <submittedName>
        <fullName evidence="6">Tetratricopeptide repeat-containing protein</fullName>
    </submittedName>
</protein>
<keyword evidence="1" id="KW-0677">Repeat</keyword>
<accession>A0A1M5AJ61</accession>
<evidence type="ECO:0000256" key="1">
    <source>
        <dbReference type="ARBA" id="ARBA00022737"/>
    </source>
</evidence>
<sequence length="1023" mass="118017">MKEIRNLFIFAICLFLSYSASSQQTEFYGNVSEDVQMARELYQQGKYNAAYRQFEKVQKQVDNDSELYSEALYFKAVSATKAGHNAGYKMLEKYIEDYPESPYINNAYVNLGDYQFERKRYGAVLRTYSSVDRSLLSNDELVKLKYQSGYSNLMEGNTDNALLEFTEIKDGTSFYSRPGTYYWAHIMYLQENYQSALDGFRQLESDPAYSRVIPLYVSHIYYKQQRYNEVVNYTVPIIDDVEEEHKSELSKIVGDSYFHLREYDKAIPFLETYYQSSGPKTREDNYLLGYCYYTTGQFEKAVPLLENASKGSDEMAQNAYYHLADSYIKTGEKEKARVAFQAASEFDFNEKIKEDALFSFAKLTYELSYSPFNETIKAFDRYISLYPNSERNSEAYRYLTEVFMVTRNYRDAISSIDKIQVKTPEILRAYQRVTFYRGLELFNNLSYNQAIDHFNLSIQNGSYDRELNARALYWKAEALYRVGEYQSSAENYSQFLRTAGAFSLPEYKDAEYNLAYAYFKQDDYSRASSHFRNYISASQGQSSEKLADAYNRLGDYYFSNAEYSLARQNYQKAFDMKTFDADYALYQMAFCQGLQHDQQGKINSMQRLQRDFPESDYLDDALYELGRAYERLGQYSEATRNYRQIVDNHTESTYFSRALLQLGLINYNSGDFSQALTYYKRVAENFSGTPEAQGALLGIKNSYVEMNNVDGYFAYTRSLGGGVNVTASEQDSLTYMAAERLYMSGEAQASGQLQHYLQQFPNGSFATNANFYLAELLYKEGSFSQANEHYTFVARQPNNIFSEQALSRASELTFNAGNYEEALEFFNRLERVAGSKWNQLKAHTGQMRCNFQLNRYNDAIVAADKVKKSDVANDAWVREANFVLGKSNYLSGNQNGALESLKLVAADTKLEQGAEAKFLVSEILYKQNQKKQAEDEIMDFISKGTPFQFWLGKAFLLLSDIYLDRGDDFQAKHTLRSVVENYGADNDGVKDAAAKKLAEIEAREQMEQQNAKDSSFQLKINEN</sequence>
<feature type="chain" id="PRO_5012838524" evidence="5">
    <location>
        <begin position="23"/>
        <end position="1023"/>
    </location>
</feature>
<feature type="region of interest" description="Disordered" evidence="4">
    <location>
        <begin position="1004"/>
        <end position="1023"/>
    </location>
</feature>
<feature type="signal peptide" evidence="5">
    <location>
        <begin position="1"/>
        <end position="22"/>
    </location>
</feature>
<evidence type="ECO:0000313" key="6">
    <source>
        <dbReference type="EMBL" id="SHF30185.1"/>
    </source>
</evidence>
<feature type="repeat" description="TPR" evidence="3">
    <location>
        <begin position="317"/>
        <end position="350"/>
    </location>
</feature>
<dbReference type="PANTHER" id="PTHR44858">
    <property type="entry name" value="TETRATRICOPEPTIDE REPEAT PROTEIN 6"/>
    <property type="match status" value="1"/>
</dbReference>
<dbReference type="Proteomes" id="UP000184164">
    <property type="component" value="Unassembled WGS sequence"/>
</dbReference>
<dbReference type="InterPro" id="IPR019734">
    <property type="entry name" value="TPR_rpt"/>
</dbReference>
<dbReference type="PANTHER" id="PTHR44858:SF1">
    <property type="entry name" value="UDP-N-ACETYLGLUCOSAMINE--PEPTIDE N-ACETYLGLUCOSAMINYLTRANSFERASE SPINDLY-RELATED"/>
    <property type="match status" value="1"/>
</dbReference>
<evidence type="ECO:0000256" key="3">
    <source>
        <dbReference type="PROSITE-ProRule" id="PRU00339"/>
    </source>
</evidence>
<dbReference type="Pfam" id="PF12895">
    <property type="entry name" value="ANAPC3"/>
    <property type="match status" value="1"/>
</dbReference>
<dbReference type="AlphaFoldDB" id="A0A1M5AJ61"/>
<reference evidence="6 7" key="1">
    <citation type="submission" date="2016-11" db="EMBL/GenBank/DDBJ databases">
        <authorList>
            <person name="Jaros S."/>
            <person name="Januszkiewicz K."/>
            <person name="Wedrychowicz H."/>
        </authorList>
    </citation>
    <scope>NUCLEOTIDE SEQUENCE [LARGE SCALE GENOMIC DNA]</scope>
    <source>
        <strain evidence="6 7">DSM 26910</strain>
    </source>
</reference>
<dbReference type="Gene3D" id="1.25.40.10">
    <property type="entry name" value="Tetratricopeptide repeat domain"/>
    <property type="match status" value="7"/>
</dbReference>
<evidence type="ECO:0000256" key="4">
    <source>
        <dbReference type="SAM" id="MobiDB-lite"/>
    </source>
</evidence>
<organism evidence="6 7">
    <name type="scientific">Mariniphaga anaerophila</name>
    <dbReference type="NCBI Taxonomy" id="1484053"/>
    <lineage>
        <taxon>Bacteria</taxon>
        <taxon>Pseudomonadati</taxon>
        <taxon>Bacteroidota</taxon>
        <taxon>Bacteroidia</taxon>
        <taxon>Marinilabiliales</taxon>
        <taxon>Prolixibacteraceae</taxon>
        <taxon>Mariniphaga</taxon>
    </lineage>
</organism>
<dbReference type="Pfam" id="PF13174">
    <property type="entry name" value="TPR_6"/>
    <property type="match status" value="2"/>
</dbReference>
<evidence type="ECO:0000256" key="2">
    <source>
        <dbReference type="ARBA" id="ARBA00022803"/>
    </source>
</evidence>
<dbReference type="OrthoDB" id="9814448at2"/>
<name>A0A1M5AJ61_9BACT</name>
<evidence type="ECO:0000313" key="7">
    <source>
        <dbReference type="Proteomes" id="UP000184164"/>
    </source>
</evidence>
<proteinExistence type="predicted"/>
<dbReference type="InterPro" id="IPR011990">
    <property type="entry name" value="TPR-like_helical_dom_sf"/>
</dbReference>
<dbReference type="STRING" id="1484053.SAMN05444274_104347"/>
<keyword evidence="2 3" id="KW-0802">TPR repeat</keyword>
<dbReference type="PROSITE" id="PS50005">
    <property type="entry name" value="TPR"/>
    <property type="match status" value="3"/>
</dbReference>
<dbReference type="Pfam" id="PF13181">
    <property type="entry name" value="TPR_8"/>
    <property type="match status" value="1"/>
</dbReference>
<keyword evidence="5" id="KW-0732">Signal</keyword>
<dbReference type="InterPro" id="IPR006597">
    <property type="entry name" value="Sel1-like"/>
</dbReference>
<dbReference type="SMART" id="SM00028">
    <property type="entry name" value="TPR"/>
    <property type="match status" value="11"/>
</dbReference>
<gene>
    <name evidence="6" type="ORF">SAMN05444274_104347</name>
</gene>
<feature type="repeat" description="TPR" evidence="3">
    <location>
        <begin position="547"/>
        <end position="580"/>
    </location>
</feature>
<dbReference type="SMART" id="SM00671">
    <property type="entry name" value="SEL1"/>
    <property type="match status" value="4"/>
</dbReference>
<dbReference type="InterPro" id="IPR050498">
    <property type="entry name" value="Ycf3"/>
</dbReference>
<feature type="repeat" description="TPR" evidence="3">
    <location>
        <begin position="619"/>
        <end position="652"/>
    </location>
</feature>
<dbReference type="RefSeq" id="WP_083570697.1">
    <property type="nucleotide sequence ID" value="NZ_FQUM01000004.1"/>
</dbReference>
<evidence type="ECO:0000256" key="5">
    <source>
        <dbReference type="SAM" id="SignalP"/>
    </source>
</evidence>
<dbReference type="Pfam" id="PF13432">
    <property type="entry name" value="TPR_16"/>
    <property type="match status" value="2"/>
</dbReference>
<keyword evidence="7" id="KW-1185">Reference proteome</keyword>
<feature type="compositionally biased region" description="Polar residues" evidence="4">
    <location>
        <begin position="1007"/>
        <end position="1023"/>
    </location>
</feature>